<sequence length="204" mass="22472">MTLFVSLGGILVTCRDQSPVALGGIAAEYITYGQANGGMSDLLQLEALFGALKFDQQQTNVLLRTNVMNTVSILERERKAHDALVDAMGRDSLTSRAQVLRRNYQDGVFLPLTRPEEYAEAHRTMVKVFSNVLADPKNEKFRTLRKANAVVQDKLKHPACKQALLLCGFTEEEDCYVCPPSADLSTMRRVCAQLKALPPAAGGR</sequence>
<dbReference type="PANTHER" id="PTHR33471">
    <property type="entry name" value="ATP-DEPENDENT ZINC METALLOPROTEASE-RELATED"/>
    <property type="match status" value="1"/>
</dbReference>
<dbReference type="InterPro" id="IPR018997">
    <property type="entry name" value="PUB_domain"/>
</dbReference>
<accession>A0A812RZF8</accession>
<proteinExistence type="predicted"/>
<dbReference type="Proteomes" id="UP000604046">
    <property type="component" value="Unassembled WGS sequence"/>
</dbReference>
<dbReference type="Gene3D" id="1.20.58.2190">
    <property type="match status" value="1"/>
</dbReference>
<organism evidence="2 3">
    <name type="scientific">Symbiodinium natans</name>
    <dbReference type="NCBI Taxonomy" id="878477"/>
    <lineage>
        <taxon>Eukaryota</taxon>
        <taxon>Sar</taxon>
        <taxon>Alveolata</taxon>
        <taxon>Dinophyceae</taxon>
        <taxon>Suessiales</taxon>
        <taxon>Symbiodiniaceae</taxon>
        <taxon>Symbiodinium</taxon>
    </lineage>
</organism>
<name>A0A812RZF8_9DINO</name>
<dbReference type="GO" id="GO:0005524">
    <property type="term" value="F:ATP binding"/>
    <property type="evidence" value="ECO:0007669"/>
    <property type="project" value="InterPro"/>
</dbReference>
<dbReference type="Pfam" id="PF09409">
    <property type="entry name" value="PUB"/>
    <property type="match status" value="1"/>
</dbReference>
<evidence type="ECO:0000313" key="2">
    <source>
        <dbReference type="EMBL" id="CAE7458214.1"/>
    </source>
</evidence>
<dbReference type="InterPro" id="IPR037219">
    <property type="entry name" value="Peptidase_M41-like"/>
</dbReference>
<comment type="caution">
    <text evidence="2">The sequence shown here is derived from an EMBL/GenBank/DDBJ whole genome shotgun (WGS) entry which is preliminary data.</text>
</comment>
<dbReference type="AlphaFoldDB" id="A0A812RZF8"/>
<gene>
    <name evidence="2" type="ORF">SNAT2548_LOCUS25374</name>
</gene>
<dbReference type="OrthoDB" id="409136at2759"/>
<dbReference type="SUPFAM" id="SSF143503">
    <property type="entry name" value="PUG domain-like"/>
    <property type="match status" value="1"/>
</dbReference>
<dbReference type="SUPFAM" id="SSF140990">
    <property type="entry name" value="FtsH protease domain-like"/>
    <property type="match status" value="1"/>
</dbReference>
<dbReference type="GO" id="GO:0004176">
    <property type="term" value="F:ATP-dependent peptidase activity"/>
    <property type="evidence" value="ECO:0007669"/>
    <property type="project" value="InterPro"/>
</dbReference>
<dbReference type="InterPro" id="IPR036339">
    <property type="entry name" value="PUB-like_dom_sf"/>
</dbReference>
<dbReference type="GO" id="GO:0006508">
    <property type="term" value="P:proteolysis"/>
    <property type="evidence" value="ECO:0007669"/>
    <property type="project" value="InterPro"/>
</dbReference>
<keyword evidence="3" id="KW-1185">Reference proteome</keyword>
<dbReference type="EMBL" id="CAJNDS010002390">
    <property type="protein sequence ID" value="CAE7458214.1"/>
    <property type="molecule type" value="Genomic_DNA"/>
</dbReference>
<reference evidence="2" key="1">
    <citation type="submission" date="2021-02" db="EMBL/GenBank/DDBJ databases">
        <authorList>
            <person name="Dougan E. K."/>
            <person name="Rhodes N."/>
            <person name="Thang M."/>
            <person name="Chan C."/>
        </authorList>
    </citation>
    <scope>NUCLEOTIDE SEQUENCE</scope>
</reference>
<evidence type="ECO:0000259" key="1">
    <source>
        <dbReference type="Pfam" id="PF09409"/>
    </source>
</evidence>
<dbReference type="GO" id="GO:0004222">
    <property type="term" value="F:metalloendopeptidase activity"/>
    <property type="evidence" value="ECO:0007669"/>
    <property type="project" value="InterPro"/>
</dbReference>
<protein>
    <recommendedName>
        <fullName evidence="1">PUB domain-containing protein</fullName>
    </recommendedName>
</protein>
<dbReference type="CDD" id="cd09212">
    <property type="entry name" value="PUB"/>
    <property type="match status" value="1"/>
</dbReference>
<dbReference type="PANTHER" id="PTHR33471:SF1">
    <property type="entry name" value="OS01G0382700 PROTEIN"/>
    <property type="match status" value="1"/>
</dbReference>
<evidence type="ECO:0000313" key="3">
    <source>
        <dbReference type="Proteomes" id="UP000604046"/>
    </source>
</evidence>
<dbReference type="SMART" id="SM00580">
    <property type="entry name" value="PUG"/>
    <property type="match status" value="1"/>
</dbReference>
<feature type="domain" description="PUB" evidence="1">
    <location>
        <begin position="116"/>
        <end position="189"/>
    </location>
</feature>